<accession>A0A7W5V121</accession>
<evidence type="ECO:0000256" key="2">
    <source>
        <dbReference type="ARBA" id="ARBA00023125"/>
    </source>
</evidence>
<reference evidence="6 7" key="1">
    <citation type="submission" date="2020-08" db="EMBL/GenBank/DDBJ databases">
        <title>Sequencing the genomes of 1000 actinobacteria strains.</title>
        <authorList>
            <person name="Klenk H.-P."/>
        </authorList>
    </citation>
    <scope>NUCLEOTIDE SEQUENCE [LARGE SCALE GENOMIC DNA]</scope>
    <source>
        <strain evidence="6 7">DSM 44320</strain>
    </source>
</reference>
<dbReference type="InterPro" id="IPR001647">
    <property type="entry name" value="HTH_TetR"/>
</dbReference>
<dbReference type="PANTHER" id="PTHR30055:SF148">
    <property type="entry name" value="TETR-FAMILY TRANSCRIPTIONAL REGULATOR"/>
    <property type="match status" value="1"/>
</dbReference>
<dbReference type="InterPro" id="IPR050109">
    <property type="entry name" value="HTH-type_TetR-like_transc_reg"/>
</dbReference>
<keyword evidence="2 4" id="KW-0238">DNA-binding</keyword>
<dbReference type="SUPFAM" id="SSF48498">
    <property type="entry name" value="Tetracyclin repressor-like, C-terminal domain"/>
    <property type="match status" value="1"/>
</dbReference>
<dbReference type="InterPro" id="IPR036271">
    <property type="entry name" value="Tet_transcr_reg_TetR-rel_C_sf"/>
</dbReference>
<keyword evidence="7" id="KW-1185">Reference proteome</keyword>
<dbReference type="GO" id="GO:0003700">
    <property type="term" value="F:DNA-binding transcription factor activity"/>
    <property type="evidence" value="ECO:0007669"/>
    <property type="project" value="TreeGrafter"/>
</dbReference>
<protein>
    <submittedName>
        <fullName evidence="6">AcrR family transcriptional regulator</fullName>
    </submittedName>
</protein>
<name>A0A7W5V121_9ACTN</name>
<dbReference type="InterPro" id="IPR011075">
    <property type="entry name" value="TetR_C"/>
</dbReference>
<dbReference type="InterPro" id="IPR009057">
    <property type="entry name" value="Homeodomain-like_sf"/>
</dbReference>
<dbReference type="GeneID" id="95387096"/>
<dbReference type="GO" id="GO:0000976">
    <property type="term" value="F:transcription cis-regulatory region binding"/>
    <property type="evidence" value="ECO:0007669"/>
    <property type="project" value="TreeGrafter"/>
</dbReference>
<keyword evidence="3" id="KW-0804">Transcription</keyword>
<evidence type="ECO:0000256" key="3">
    <source>
        <dbReference type="ARBA" id="ARBA00023163"/>
    </source>
</evidence>
<dbReference type="SUPFAM" id="SSF46689">
    <property type="entry name" value="Homeodomain-like"/>
    <property type="match status" value="1"/>
</dbReference>
<feature type="domain" description="HTH tetR-type" evidence="5">
    <location>
        <begin position="12"/>
        <end position="72"/>
    </location>
</feature>
<evidence type="ECO:0000256" key="1">
    <source>
        <dbReference type="ARBA" id="ARBA00023015"/>
    </source>
</evidence>
<gene>
    <name evidence="6" type="ORF">FHR33_000463</name>
</gene>
<evidence type="ECO:0000313" key="7">
    <source>
        <dbReference type="Proteomes" id="UP000579945"/>
    </source>
</evidence>
<dbReference type="Gene3D" id="1.10.10.60">
    <property type="entry name" value="Homeodomain-like"/>
    <property type="match status" value="1"/>
</dbReference>
<dbReference type="EMBL" id="JACIBV010000001">
    <property type="protein sequence ID" value="MBB3724603.1"/>
    <property type="molecule type" value="Genomic_DNA"/>
</dbReference>
<dbReference type="Proteomes" id="UP000579945">
    <property type="component" value="Unassembled WGS sequence"/>
</dbReference>
<dbReference type="PROSITE" id="PS50977">
    <property type="entry name" value="HTH_TETR_2"/>
    <property type="match status" value="1"/>
</dbReference>
<dbReference type="Pfam" id="PF00440">
    <property type="entry name" value="TetR_N"/>
    <property type="match status" value="1"/>
</dbReference>
<keyword evidence="1" id="KW-0805">Transcription regulation</keyword>
<dbReference type="RefSeq" id="WP_183642764.1">
    <property type="nucleotide sequence ID" value="NZ_JACIBV010000001.1"/>
</dbReference>
<dbReference type="PANTHER" id="PTHR30055">
    <property type="entry name" value="HTH-TYPE TRANSCRIPTIONAL REGULATOR RUTR"/>
    <property type="match status" value="1"/>
</dbReference>
<dbReference type="AlphaFoldDB" id="A0A7W5V121"/>
<comment type="caution">
    <text evidence="6">The sequence shown here is derived from an EMBL/GenBank/DDBJ whole genome shotgun (WGS) entry which is preliminary data.</text>
</comment>
<organism evidence="6 7">
    <name type="scientific">Nonomuraea dietziae</name>
    <dbReference type="NCBI Taxonomy" id="65515"/>
    <lineage>
        <taxon>Bacteria</taxon>
        <taxon>Bacillati</taxon>
        <taxon>Actinomycetota</taxon>
        <taxon>Actinomycetes</taxon>
        <taxon>Streptosporangiales</taxon>
        <taxon>Streptosporangiaceae</taxon>
        <taxon>Nonomuraea</taxon>
    </lineage>
</organism>
<dbReference type="Pfam" id="PF16859">
    <property type="entry name" value="TetR_C_11"/>
    <property type="match status" value="1"/>
</dbReference>
<evidence type="ECO:0000259" key="5">
    <source>
        <dbReference type="PROSITE" id="PS50977"/>
    </source>
</evidence>
<dbReference type="PRINTS" id="PR00455">
    <property type="entry name" value="HTHTETR"/>
</dbReference>
<evidence type="ECO:0000313" key="6">
    <source>
        <dbReference type="EMBL" id="MBB3724603.1"/>
    </source>
</evidence>
<evidence type="ECO:0000256" key="4">
    <source>
        <dbReference type="PROSITE-ProRule" id="PRU00335"/>
    </source>
</evidence>
<proteinExistence type="predicted"/>
<sequence>MPKERQGRPRDSQIDHTVIETVRKLLAESGYERLNIDAVAARAKVGKAAIYRRYASKAELAFAATVHDVDDLPPPADTGSLRGDLLVIAHRVWRRMNDPAARQVGPAIIAELSRSPGLAARFQQGLLAAERQSYATVLNRAADRGELAGPVDPELVHLLVSGPIFFSAYGYQIPMDDERLEAIATTVALGLTGTTR</sequence>
<feature type="DNA-binding region" description="H-T-H motif" evidence="4">
    <location>
        <begin position="35"/>
        <end position="54"/>
    </location>
</feature>
<dbReference type="Gene3D" id="1.10.357.10">
    <property type="entry name" value="Tetracycline Repressor, domain 2"/>
    <property type="match status" value="1"/>
</dbReference>